<name>A0A839EYV5_9GAMM</name>
<evidence type="ECO:0000313" key="2">
    <source>
        <dbReference type="Proteomes" id="UP000550401"/>
    </source>
</evidence>
<dbReference type="RefSeq" id="WP_182529901.1">
    <property type="nucleotide sequence ID" value="NZ_JACGXL010000001.1"/>
</dbReference>
<comment type="caution">
    <text evidence="1">The sequence shown here is derived from an EMBL/GenBank/DDBJ whole genome shotgun (WGS) entry which is preliminary data.</text>
</comment>
<dbReference type="AlphaFoldDB" id="A0A839EYV5"/>
<sequence length="132" mass="14645">MRSSFSRRAHDIPLIILERSFHARAGIVGFRVGRDARRNDMQPQWRPIGVVETPIAHPVVKLACDAAPSRYRALLASNSASTSRWELFVNFARGESRGTVAACTLMRTLAMFAGCDRVPLTIIAGEHWLVAD</sequence>
<evidence type="ECO:0000313" key="1">
    <source>
        <dbReference type="EMBL" id="MBA8886859.1"/>
    </source>
</evidence>
<gene>
    <name evidence="1" type="ORF">FHW12_001050</name>
</gene>
<dbReference type="EMBL" id="JACGXL010000001">
    <property type="protein sequence ID" value="MBA8886859.1"/>
    <property type="molecule type" value="Genomic_DNA"/>
</dbReference>
<keyword evidence="2" id="KW-1185">Reference proteome</keyword>
<reference evidence="1 2" key="1">
    <citation type="submission" date="2020-07" db="EMBL/GenBank/DDBJ databases">
        <title>Genomic Encyclopedia of Type Strains, Phase IV (KMG-V): Genome sequencing to study the core and pangenomes of soil and plant-associated prokaryotes.</title>
        <authorList>
            <person name="Whitman W."/>
        </authorList>
    </citation>
    <scope>NUCLEOTIDE SEQUENCE [LARGE SCALE GENOMIC DNA]</scope>
    <source>
        <strain evidence="1 2">RH2WT43</strain>
    </source>
</reference>
<accession>A0A839EYV5</accession>
<dbReference type="Proteomes" id="UP000550401">
    <property type="component" value="Unassembled WGS sequence"/>
</dbReference>
<organism evidence="1 2">
    <name type="scientific">Dokdonella fugitiva</name>
    <dbReference type="NCBI Taxonomy" id="328517"/>
    <lineage>
        <taxon>Bacteria</taxon>
        <taxon>Pseudomonadati</taxon>
        <taxon>Pseudomonadota</taxon>
        <taxon>Gammaproteobacteria</taxon>
        <taxon>Lysobacterales</taxon>
        <taxon>Rhodanobacteraceae</taxon>
        <taxon>Dokdonella</taxon>
    </lineage>
</organism>
<protein>
    <submittedName>
        <fullName evidence="1">Uncharacterized protein</fullName>
    </submittedName>
</protein>
<proteinExistence type="predicted"/>